<dbReference type="Pfam" id="PF05685">
    <property type="entry name" value="Uma2"/>
    <property type="match status" value="1"/>
</dbReference>
<gene>
    <name evidence="2" type="ORF">IQ241_23300</name>
</gene>
<sequence length="188" mass="20824">MVQTPPKSITLDEFLQLPETKPASEYLHGQIIQKPMPQGQHSAIQGELITAINVMTKPEHIAWAFPELRCTFGGRSIVPDLSVFQWNRLPIEDDGTIANVFAAHPDWTIEILSPGQSVTRVASNILHCIEHGCQLGWLIDPGEQLVQIYDPDKRLTSLESAEARLPAPAFVAGLQLTVGQLFGWLKVK</sequence>
<dbReference type="InterPro" id="IPR011335">
    <property type="entry name" value="Restrct_endonuc-II-like"/>
</dbReference>
<dbReference type="InterPro" id="IPR012296">
    <property type="entry name" value="Nuclease_put_TT1808"/>
</dbReference>
<keyword evidence="2" id="KW-0255">Endonuclease</keyword>
<evidence type="ECO:0000313" key="2">
    <source>
        <dbReference type="EMBL" id="MBE9080178.1"/>
    </source>
</evidence>
<feature type="domain" description="Putative restriction endonuclease" evidence="1">
    <location>
        <begin position="11"/>
        <end position="178"/>
    </location>
</feature>
<organism evidence="2 3">
    <name type="scientific">Vasconcelosia minhoensis LEGE 07310</name>
    <dbReference type="NCBI Taxonomy" id="915328"/>
    <lineage>
        <taxon>Bacteria</taxon>
        <taxon>Bacillati</taxon>
        <taxon>Cyanobacteriota</taxon>
        <taxon>Cyanophyceae</taxon>
        <taxon>Nodosilineales</taxon>
        <taxon>Cymatolegaceae</taxon>
        <taxon>Vasconcelosia</taxon>
        <taxon>Vasconcelosia minhoensis</taxon>
    </lineage>
</organism>
<accession>A0A8J7AYJ1</accession>
<dbReference type="CDD" id="cd06260">
    <property type="entry name" value="DUF820-like"/>
    <property type="match status" value="1"/>
</dbReference>
<comment type="caution">
    <text evidence="2">The sequence shown here is derived from an EMBL/GenBank/DDBJ whole genome shotgun (WGS) entry which is preliminary data.</text>
</comment>
<keyword evidence="2" id="KW-0378">Hydrolase</keyword>
<dbReference type="Gene3D" id="3.90.1570.10">
    <property type="entry name" value="tt1808, chain A"/>
    <property type="match status" value="1"/>
</dbReference>
<protein>
    <submittedName>
        <fullName evidence="2">Uma2 family endonuclease</fullName>
    </submittedName>
</protein>
<dbReference type="AlphaFoldDB" id="A0A8J7AYJ1"/>
<evidence type="ECO:0000313" key="3">
    <source>
        <dbReference type="Proteomes" id="UP000636505"/>
    </source>
</evidence>
<dbReference type="RefSeq" id="WP_193911869.1">
    <property type="nucleotide sequence ID" value="NZ_JADEXG010000089.1"/>
</dbReference>
<dbReference type="GO" id="GO:0004519">
    <property type="term" value="F:endonuclease activity"/>
    <property type="evidence" value="ECO:0007669"/>
    <property type="project" value="UniProtKB-KW"/>
</dbReference>
<dbReference type="InterPro" id="IPR008538">
    <property type="entry name" value="Uma2"/>
</dbReference>
<dbReference type="PANTHER" id="PTHR34107">
    <property type="entry name" value="SLL0198 PROTEIN-RELATED"/>
    <property type="match status" value="1"/>
</dbReference>
<evidence type="ECO:0000259" key="1">
    <source>
        <dbReference type="Pfam" id="PF05685"/>
    </source>
</evidence>
<dbReference type="EMBL" id="JADEXG010000089">
    <property type="protein sequence ID" value="MBE9080178.1"/>
    <property type="molecule type" value="Genomic_DNA"/>
</dbReference>
<dbReference type="SUPFAM" id="SSF52980">
    <property type="entry name" value="Restriction endonuclease-like"/>
    <property type="match status" value="1"/>
</dbReference>
<keyword evidence="2" id="KW-0540">Nuclease</keyword>
<proteinExistence type="predicted"/>
<dbReference type="PANTHER" id="PTHR34107:SF1">
    <property type="entry name" value="SLL0198 PROTEIN"/>
    <property type="match status" value="1"/>
</dbReference>
<reference evidence="2" key="1">
    <citation type="submission" date="2020-10" db="EMBL/GenBank/DDBJ databases">
        <authorList>
            <person name="Castelo-Branco R."/>
            <person name="Eusebio N."/>
            <person name="Adriana R."/>
            <person name="Vieira A."/>
            <person name="Brugerolle De Fraissinette N."/>
            <person name="Rezende De Castro R."/>
            <person name="Schneider M.P."/>
            <person name="Vasconcelos V."/>
            <person name="Leao P.N."/>
        </authorList>
    </citation>
    <scope>NUCLEOTIDE SEQUENCE</scope>
    <source>
        <strain evidence="2">LEGE 07310</strain>
    </source>
</reference>
<keyword evidence="3" id="KW-1185">Reference proteome</keyword>
<dbReference type="Proteomes" id="UP000636505">
    <property type="component" value="Unassembled WGS sequence"/>
</dbReference>
<name>A0A8J7AYJ1_9CYAN</name>